<keyword evidence="3" id="KW-1185">Reference proteome</keyword>
<dbReference type="KEGG" id="eus:EUTSA_v10027338mg"/>
<keyword evidence="1" id="KW-0472">Membrane</keyword>
<feature type="transmembrane region" description="Helical" evidence="1">
    <location>
        <begin position="64"/>
        <end position="83"/>
    </location>
</feature>
<protein>
    <submittedName>
        <fullName evidence="2">Uncharacterized protein</fullName>
    </submittedName>
</protein>
<name>V4LYI9_EUTSA</name>
<dbReference type="EMBL" id="KI517384">
    <property type="protein sequence ID" value="ESQ55745.1"/>
    <property type="molecule type" value="Genomic_DNA"/>
</dbReference>
<keyword evidence="1" id="KW-1133">Transmembrane helix</keyword>
<accession>V4LYI9</accession>
<reference evidence="2 3" key="1">
    <citation type="journal article" date="2013" name="Front. Plant Sci.">
        <title>The Reference Genome of the Halophytic Plant Eutrema salsugineum.</title>
        <authorList>
            <person name="Yang R."/>
            <person name="Jarvis D.E."/>
            <person name="Chen H."/>
            <person name="Beilstein M.A."/>
            <person name="Grimwood J."/>
            <person name="Jenkins J."/>
            <person name="Shu S."/>
            <person name="Prochnik S."/>
            <person name="Xin M."/>
            <person name="Ma C."/>
            <person name="Schmutz J."/>
            <person name="Wing R.A."/>
            <person name="Mitchell-Olds T."/>
            <person name="Schumaker K.S."/>
            <person name="Wang X."/>
        </authorList>
    </citation>
    <scope>NUCLEOTIDE SEQUENCE [LARGE SCALE GENOMIC DNA]</scope>
</reference>
<sequence length="85" mass="10078">MDLEFVSSVKKLSSRSKMLAPMRREHICGLNQFWGKETTFHYQEDSNDLVPQANSLLCCRDNSFFLYLVYCILFFFFITRSHTHS</sequence>
<evidence type="ECO:0000313" key="2">
    <source>
        <dbReference type="EMBL" id="ESQ55745.1"/>
    </source>
</evidence>
<evidence type="ECO:0000313" key="3">
    <source>
        <dbReference type="Proteomes" id="UP000030689"/>
    </source>
</evidence>
<organism evidence="2 3">
    <name type="scientific">Eutrema salsugineum</name>
    <name type="common">Saltwater cress</name>
    <name type="synonym">Sisymbrium salsugineum</name>
    <dbReference type="NCBI Taxonomy" id="72664"/>
    <lineage>
        <taxon>Eukaryota</taxon>
        <taxon>Viridiplantae</taxon>
        <taxon>Streptophyta</taxon>
        <taxon>Embryophyta</taxon>
        <taxon>Tracheophyta</taxon>
        <taxon>Spermatophyta</taxon>
        <taxon>Magnoliopsida</taxon>
        <taxon>eudicotyledons</taxon>
        <taxon>Gunneridae</taxon>
        <taxon>Pentapetalae</taxon>
        <taxon>rosids</taxon>
        <taxon>malvids</taxon>
        <taxon>Brassicales</taxon>
        <taxon>Brassicaceae</taxon>
        <taxon>Eutremeae</taxon>
        <taxon>Eutrema</taxon>
    </lineage>
</organism>
<dbReference type="Proteomes" id="UP000030689">
    <property type="component" value="Unassembled WGS sequence"/>
</dbReference>
<dbReference type="AlphaFoldDB" id="V4LYI9"/>
<keyword evidence="1" id="KW-0812">Transmembrane</keyword>
<evidence type="ECO:0000256" key="1">
    <source>
        <dbReference type="SAM" id="Phobius"/>
    </source>
</evidence>
<dbReference type="Gramene" id="ESQ55745">
    <property type="protein sequence ID" value="ESQ55745"/>
    <property type="gene ID" value="EUTSA_v10027338mg"/>
</dbReference>
<gene>
    <name evidence="2" type="ORF">EUTSA_v10027338mg</name>
</gene>
<proteinExistence type="predicted"/>